<proteinExistence type="predicted"/>
<gene>
    <name evidence="6" type="ORF">ENN50_08310</name>
</gene>
<dbReference type="PANTHER" id="PTHR12302:SF3">
    <property type="entry name" value="SERINE_THREONINE-PROTEIN KINASE 31"/>
    <property type="match status" value="1"/>
</dbReference>
<dbReference type="InterPro" id="IPR002071">
    <property type="entry name" value="Thermonucl_AS"/>
</dbReference>
<feature type="compositionally biased region" description="Polar residues" evidence="4">
    <location>
        <begin position="140"/>
        <end position="160"/>
    </location>
</feature>
<organism evidence="6">
    <name type="scientific">Prosthecochloris aestuarii</name>
    <dbReference type="NCBI Taxonomy" id="1102"/>
    <lineage>
        <taxon>Bacteria</taxon>
        <taxon>Pseudomonadati</taxon>
        <taxon>Chlorobiota</taxon>
        <taxon>Chlorobiia</taxon>
        <taxon>Chlorobiales</taxon>
        <taxon>Chlorobiaceae</taxon>
        <taxon>Prosthecochloris</taxon>
    </lineage>
</organism>
<dbReference type="SUPFAM" id="SSF50199">
    <property type="entry name" value="Staphylococcal nuclease"/>
    <property type="match status" value="1"/>
</dbReference>
<keyword evidence="3" id="KW-0378">Hydrolase</keyword>
<dbReference type="SMART" id="SM00318">
    <property type="entry name" value="SNc"/>
    <property type="match status" value="1"/>
</dbReference>
<dbReference type="Pfam" id="PF00565">
    <property type="entry name" value="SNase"/>
    <property type="match status" value="1"/>
</dbReference>
<dbReference type="GO" id="GO:0004519">
    <property type="term" value="F:endonuclease activity"/>
    <property type="evidence" value="ECO:0007669"/>
    <property type="project" value="UniProtKB-KW"/>
</dbReference>
<evidence type="ECO:0000256" key="2">
    <source>
        <dbReference type="ARBA" id="ARBA00022759"/>
    </source>
</evidence>
<sequence>MPEKYDQWQPVRVYDGDSFTLRRNNHTEEVRLYGIDCPEKHQPWSSRARSFTSSKLANGNIRVEPVEKDRYGRTVAWVYTGSENLNRELLRNGLAWHYSYYAQDTSLERLQEDARNAAKGLWSAADPEPPWEYRRKNAYRATSTGNRTPVSPVTEPSLQQ</sequence>
<feature type="domain" description="TNase-like" evidence="5">
    <location>
        <begin position="12"/>
        <end position="124"/>
    </location>
</feature>
<evidence type="ECO:0000259" key="5">
    <source>
        <dbReference type="PROSITE" id="PS50830"/>
    </source>
</evidence>
<evidence type="ECO:0000256" key="4">
    <source>
        <dbReference type="SAM" id="MobiDB-lite"/>
    </source>
</evidence>
<dbReference type="AlphaFoldDB" id="A0A831WVY7"/>
<reference evidence="6" key="1">
    <citation type="journal article" date="2020" name="mSystems">
        <title>Genome- and Community-Level Interaction Insights into Carbon Utilization and Element Cycling Functions of Hydrothermarchaeota in Hydrothermal Sediment.</title>
        <authorList>
            <person name="Zhou Z."/>
            <person name="Liu Y."/>
            <person name="Xu W."/>
            <person name="Pan J."/>
            <person name="Luo Z.H."/>
            <person name="Li M."/>
        </authorList>
    </citation>
    <scope>NUCLEOTIDE SEQUENCE [LARGE SCALE GENOMIC DNA]</scope>
    <source>
        <strain evidence="6">SpSt-1181</strain>
    </source>
</reference>
<dbReference type="Proteomes" id="UP000886335">
    <property type="component" value="Unassembled WGS sequence"/>
</dbReference>
<keyword evidence="2" id="KW-0255">Endonuclease</keyword>
<dbReference type="Gene3D" id="2.40.50.90">
    <property type="match status" value="1"/>
</dbReference>
<dbReference type="PROSITE" id="PS01284">
    <property type="entry name" value="TNASE_2"/>
    <property type="match status" value="1"/>
</dbReference>
<dbReference type="GO" id="GO:0003676">
    <property type="term" value="F:nucleic acid binding"/>
    <property type="evidence" value="ECO:0007669"/>
    <property type="project" value="InterPro"/>
</dbReference>
<dbReference type="GO" id="GO:0016787">
    <property type="term" value="F:hydrolase activity"/>
    <property type="evidence" value="ECO:0007669"/>
    <property type="project" value="UniProtKB-KW"/>
</dbReference>
<dbReference type="InterPro" id="IPR035437">
    <property type="entry name" value="SNase_OB-fold_sf"/>
</dbReference>
<dbReference type="EMBL" id="DSBW01000183">
    <property type="protein sequence ID" value="HED31659.1"/>
    <property type="molecule type" value="Genomic_DNA"/>
</dbReference>
<dbReference type="InterPro" id="IPR016071">
    <property type="entry name" value="Staphylococal_nuclease_OB-fold"/>
</dbReference>
<feature type="region of interest" description="Disordered" evidence="4">
    <location>
        <begin position="118"/>
        <end position="160"/>
    </location>
</feature>
<protein>
    <submittedName>
        <fullName evidence="6">Thermonuclease family protein</fullName>
    </submittedName>
</protein>
<evidence type="ECO:0000256" key="1">
    <source>
        <dbReference type="ARBA" id="ARBA00022722"/>
    </source>
</evidence>
<name>A0A831WVY7_PROAE</name>
<keyword evidence="1" id="KW-0540">Nuclease</keyword>
<accession>A0A831WVY7</accession>
<evidence type="ECO:0000256" key="3">
    <source>
        <dbReference type="ARBA" id="ARBA00022801"/>
    </source>
</evidence>
<evidence type="ECO:0000313" key="6">
    <source>
        <dbReference type="EMBL" id="HED31659.1"/>
    </source>
</evidence>
<dbReference type="PROSITE" id="PS50830">
    <property type="entry name" value="TNASE_3"/>
    <property type="match status" value="1"/>
</dbReference>
<dbReference type="PANTHER" id="PTHR12302">
    <property type="entry name" value="EBNA2 BINDING PROTEIN P100"/>
    <property type="match status" value="1"/>
</dbReference>
<comment type="caution">
    <text evidence="6">The sequence shown here is derived from an EMBL/GenBank/DDBJ whole genome shotgun (WGS) entry which is preliminary data.</text>
</comment>